<sequence length="323" mass="34321">MGGEMSGGKHRVVVVALENVLALDIGIPLQVFGSWPDGPYTLTVCAEQPGLVAMHGGPVLSVSDGLDALDTAGTVIVPGYLEPDPPSAAVSAALAEAAARGSRMVSICSGAFALAAAGLLDGRRATTHWQYAAALAKQYPQVAVQSEALYIDEGQVLTSGGVIAGLDLCLHLIRRDHGPRLANQRARLLVAAPRRTGGQAQFIDLPVPPDPDDGPAPVYEWALHNLHQPLTVDQLARQAGMSRRTLIRRFHADTGRPPMRWLLDVRLGLARELLESSDLTVEAVARRCGLGTPANFRTLFKAHVGVPPRAYRVTFNSAPHSEA</sequence>
<dbReference type="Proteomes" id="UP000019491">
    <property type="component" value="Unassembled WGS sequence"/>
</dbReference>
<dbReference type="Gene3D" id="3.40.50.880">
    <property type="match status" value="1"/>
</dbReference>
<name>X0PXT8_RHOWR</name>
<proteinExistence type="predicted"/>
<dbReference type="InterPro" id="IPR018060">
    <property type="entry name" value="HTH_AraC"/>
</dbReference>
<comment type="caution">
    <text evidence="5">The sequence shown here is derived from an EMBL/GenBank/DDBJ whole genome shotgun (WGS) entry which is preliminary data.</text>
</comment>
<dbReference type="CDD" id="cd03137">
    <property type="entry name" value="GATase1_AraC_1"/>
    <property type="match status" value="1"/>
</dbReference>
<dbReference type="SUPFAM" id="SSF46689">
    <property type="entry name" value="Homeodomain-like"/>
    <property type="match status" value="2"/>
</dbReference>
<feature type="domain" description="HTH araC/xylS-type" evidence="4">
    <location>
        <begin position="216"/>
        <end position="314"/>
    </location>
</feature>
<organism evidence="5 6">
    <name type="scientific">Rhodococcus wratislaviensis NBRC 100605</name>
    <dbReference type="NCBI Taxonomy" id="1219028"/>
    <lineage>
        <taxon>Bacteria</taxon>
        <taxon>Bacillati</taxon>
        <taxon>Actinomycetota</taxon>
        <taxon>Actinomycetes</taxon>
        <taxon>Mycobacteriales</taxon>
        <taxon>Nocardiaceae</taxon>
        <taxon>Rhodococcus</taxon>
    </lineage>
</organism>
<keyword evidence="3" id="KW-0804">Transcription</keyword>
<dbReference type="InterPro" id="IPR002818">
    <property type="entry name" value="DJ-1/PfpI"/>
</dbReference>
<dbReference type="SUPFAM" id="SSF52317">
    <property type="entry name" value="Class I glutamine amidotransferase-like"/>
    <property type="match status" value="1"/>
</dbReference>
<dbReference type="GO" id="GO:0043565">
    <property type="term" value="F:sequence-specific DNA binding"/>
    <property type="evidence" value="ECO:0007669"/>
    <property type="project" value="InterPro"/>
</dbReference>
<dbReference type="InterPro" id="IPR018062">
    <property type="entry name" value="HTH_AraC-typ_CS"/>
</dbReference>
<reference evidence="5 6" key="1">
    <citation type="submission" date="2014-02" db="EMBL/GenBank/DDBJ databases">
        <title>Whole genome shotgun sequence of Rhodococcus wratislaviensis NBRC 100605.</title>
        <authorList>
            <person name="Hosoyama A."/>
            <person name="Tsuchikane K."/>
            <person name="Yoshida I."/>
            <person name="Ohji S."/>
            <person name="Ichikawa N."/>
            <person name="Yamazoe A."/>
            <person name="Fujita N."/>
        </authorList>
    </citation>
    <scope>NUCLEOTIDE SEQUENCE [LARGE SCALE GENOMIC DNA]</scope>
    <source>
        <strain evidence="5 6">NBRC 100605</strain>
    </source>
</reference>
<dbReference type="PROSITE" id="PS00041">
    <property type="entry name" value="HTH_ARAC_FAMILY_1"/>
    <property type="match status" value="1"/>
</dbReference>
<evidence type="ECO:0000256" key="2">
    <source>
        <dbReference type="ARBA" id="ARBA00023125"/>
    </source>
</evidence>
<evidence type="ECO:0000313" key="5">
    <source>
        <dbReference type="EMBL" id="GAF48339.1"/>
    </source>
</evidence>
<evidence type="ECO:0000256" key="1">
    <source>
        <dbReference type="ARBA" id="ARBA00023015"/>
    </source>
</evidence>
<dbReference type="Pfam" id="PF01965">
    <property type="entry name" value="DJ-1_PfpI"/>
    <property type="match status" value="1"/>
</dbReference>
<dbReference type="InterPro" id="IPR029062">
    <property type="entry name" value="Class_I_gatase-like"/>
</dbReference>
<keyword evidence="1" id="KW-0805">Transcription regulation</keyword>
<dbReference type="GO" id="GO:0003700">
    <property type="term" value="F:DNA-binding transcription factor activity"/>
    <property type="evidence" value="ECO:0007669"/>
    <property type="project" value="InterPro"/>
</dbReference>
<dbReference type="Gene3D" id="1.10.10.60">
    <property type="entry name" value="Homeodomain-like"/>
    <property type="match status" value="1"/>
</dbReference>
<keyword evidence="2" id="KW-0238">DNA-binding</keyword>
<dbReference type="InterPro" id="IPR009057">
    <property type="entry name" value="Homeodomain-like_sf"/>
</dbReference>
<evidence type="ECO:0000256" key="3">
    <source>
        <dbReference type="ARBA" id="ARBA00023163"/>
    </source>
</evidence>
<dbReference type="PANTHER" id="PTHR43130:SF3">
    <property type="entry name" value="HTH-TYPE TRANSCRIPTIONAL REGULATOR RV1931C"/>
    <property type="match status" value="1"/>
</dbReference>
<evidence type="ECO:0000313" key="6">
    <source>
        <dbReference type="Proteomes" id="UP000019491"/>
    </source>
</evidence>
<dbReference type="Pfam" id="PF12833">
    <property type="entry name" value="HTH_18"/>
    <property type="match status" value="1"/>
</dbReference>
<evidence type="ECO:0000259" key="4">
    <source>
        <dbReference type="PROSITE" id="PS01124"/>
    </source>
</evidence>
<dbReference type="PROSITE" id="PS01124">
    <property type="entry name" value="HTH_ARAC_FAMILY_2"/>
    <property type="match status" value="1"/>
</dbReference>
<accession>X0PXT8</accession>
<dbReference type="AlphaFoldDB" id="X0PXT8"/>
<gene>
    <name evidence="5" type="primary">gapR</name>
    <name evidence="5" type="ORF">RW1_052_00460</name>
</gene>
<dbReference type="EMBL" id="BAWF01000052">
    <property type="protein sequence ID" value="GAF48339.1"/>
    <property type="molecule type" value="Genomic_DNA"/>
</dbReference>
<dbReference type="SMART" id="SM00342">
    <property type="entry name" value="HTH_ARAC"/>
    <property type="match status" value="1"/>
</dbReference>
<dbReference type="InterPro" id="IPR052158">
    <property type="entry name" value="INH-QAR"/>
</dbReference>
<keyword evidence="6" id="KW-1185">Reference proteome</keyword>
<dbReference type="PANTHER" id="PTHR43130">
    <property type="entry name" value="ARAC-FAMILY TRANSCRIPTIONAL REGULATOR"/>
    <property type="match status" value="1"/>
</dbReference>
<protein>
    <submittedName>
        <fullName evidence="5">Transcriptional activator</fullName>
    </submittedName>
</protein>